<evidence type="ECO:0000256" key="1">
    <source>
        <dbReference type="ARBA" id="ARBA00006484"/>
    </source>
</evidence>
<dbReference type="Gene3D" id="3.40.50.720">
    <property type="entry name" value="NAD(P)-binding Rossmann-like Domain"/>
    <property type="match status" value="1"/>
</dbReference>
<evidence type="ECO:0000256" key="2">
    <source>
        <dbReference type="ARBA" id="ARBA00023002"/>
    </source>
</evidence>
<accession>A0A1A6Y318</accession>
<evidence type="ECO:0000313" key="4">
    <source>
        <dbReference type="Proteomes" id="UP000092256"/>
    </source>
</evidence>
<sequence length="243" mass="25087">MQGEWQGRHVWVSGAASGIGAAVLTQLQAQGATVLALDRMPVPAATTQAVADLADAGAVDAALAPHLGQPLDALIHCAGWCPPAGTWDDDDALWQQVHAVNVLGARRLMRHALAGLRAKGGGSIVLLSSINARYATPGLAAYAASKAALESLARTAALELADEHIRVNVIAPASVDTPMLQGSFARSDEPEVARARNVQRHPLQRLGTAADAAELALFLASPRSGWMTGAVVPLDGGAGVTRR</sequence>
<name>A0A1A6Y318_STEMA</name>
<dbReference type="PROSITE" id="PS00061">
    <property type="entry name" value="ADH_SHORT"/>
    <property type="match status" value="1"/>
</dbReference>
<dbReference type="PRINTS" id="PR00080">
    <property type="entry name" value="SDRFAMILY"/>
</dbReference>
<comment type="similarity">
    <text evidence="1">Belongs to the short-chain dehydrogenases/reductases (SDR) family.</text>
</comment>
<organism evidence="3 4">
    <name type="scientific">Stenotrophomonas maltophilia</name>
    <name type="common">Pseudomonas maltophilia</name>
    <name type="synonym">Xanthomonas maltophilia</name>
    <dbReference type="NCBI Taxonomy" id="40324"/>
    <lineage>
        <taxon>Bacteria</taxon>
        <taxon>Pseudomonadati</taxon>
        <taxon>Pseudomonadota</taxon>
        <taxon>Gammaproteobacteria</taxon>
        <taxon>Lysobacterales</taxon>
        <taxon>Lysobacteraceae</taxon>
        <taxon>Stenotrophomonas</taxon>
        <taxon>Stenotrophomonas maltophilia group</taxon>
    </lineage>
</organism>
<reference evidence="3 4" key="1">
    <citation type="submission" date="2016-05" db="EMBL/GenBank/DDBJ databases">
        <title>Draft Genome Sequences of Stenotrophomonas maltophilia Strains Sm32COP, Sm41DVV, Sm46PAILV, SmF3, SmF22, SmSOFb1 and SmCVFa1, Isolated from Different Manures, in France.</title>
        <authorList>
            <person name="Nazaret S."/>
            <person name="Bodilis J."/>
        </authorList>
    </citation>
    <scope>NUCLEOTIDE SEQUENCE [LARGE SCALE GENOMIC DNA]</scope>
    <source>
        <strain evidence="3 4">Sm46PAILV</strain>
    </source>
</reference>
<dbReference type="CDD" id="cd05233">
    <property type="entry name" value="SDR_c"/>
    <property type="match status" value="1"/>
</dbReference>
<dbReference type="GO" id="GO:0016491">
    <property type="term" value="F:oxidoreductase activity"/>
    <property type="evidence" value="ECO:0007669"/>
    <property type="project" value="UniProtKB-KW"/>
</dbReference>
<proteinExistence type="inferred from homology"/>
<dbReference type="Pfam" id="PF13561">
    <property type="entry name" value="adh_short_C2"/>
    <property type="match status" value="1"/>
</dbReference>
<dbReference type="FunFam" id="3.40.50.720:FF:000084">
    <property type="entry name" value="Short-chain dehydrogenase reductase"/>
    <property type="match status" value="1"/>
</dbReference>
<dbReference type="PANTHER" id="PTHR24321:SF14">
    <property type="entry name" value="SHORT-CHAIN TYPE DEHYDROGENASE_REDUCTASE BLR2146-RELATED"/>
    <property type="match status" value="1"/>
</dbReference>
<comment type="caution">
    <text evidence="3">The sequence shown here is derived from an EMBL/GenBank/DDBJ whole genome shotgun (WGS) entry which is preliminary data.</text>
</comment>
<dbReference type="Proteomes" id="UP000092256">
    <property type="component" value="Unassembled WGS sequence"/>
</dbReference>
<dbReference type="PRINTS" id="PR00081">
    <property type="entry name" value="GDHRDH"/>
</dbReference>
<protein>
    <recommendedName>
        <fullName evidence="5">SDR family oxidoreductase</fullName>
    </recommendedName>
</protein>
<dbReference type="InterPro" id="IPR020904">
    <property type="entry name" value="Sc_DH/Rdtase_CS"/>
</dbReference>
<dbReference type="InterPro" id="IPR036291">
    <property type="entry name" value="NAD(P)-bd_dom_sf"/>
</dbReference>
<dbReference type="SUPFAM" id="SSF51735">
    <property type="entry name" value="NAD(P)-binding Rossmann-fold domains"/>
    <property type="match status" value="1"/>
</dbReference>
<dbReference type="AlphaFoldDB" id="A0A1A6Y318"/>
<dbReference type="EMBL" id="LYVJ01000003">
    <property type="protein sequence ID" value="OBU69259.1"/>
    <property type="molecule type" value="Genomic_DNA"/>
</dbReference>
<dbReference type="InterPro" id="IPR002347">
    <property type="entry name" value="SDR_fam"/>
</dbReference>
<keyword evidence="2" id="KW-0560">Oxidoreductase</keyword>
<gene>
    <name evidence="3" type="ORF">A9K58_05560</name>
</gene>
<evidence type="ECO:0008006" key="5">
    <source>
        <dbReference type="Google" id="ProtNLM"/>
    </source>
</evidence>
<evidence type="ECO:0000313" key="3">
    <source>
        <dbReference type="EMBL" id="OBU69259.1"/>
    </source>
</evidence>
<dbReference type="PANTHER" id="PTHR24321">
    <property type="entry name" value="DEHYDROGENASES, SHORT CHAIN"/>
    <property type="match status" value="1"/>
</dbReference>